<dbReference type="PANTHER" id="PTHR43792:SF8">
    <property type="entry name" value="[RIBOSOMAL PROTEIN US5]-ALANINE N-ACETYLTRANSFERASE"/>
    <property type="match status" value="1"/>
</dbReference>
<sequence>MEAMENAARAAFQSDRLVFRPVEDNEEDRSFIHEAILSDPVSRVMGNQSLFVPVTREVSYSEIESGLKGALLGLLICLPGEAIDATTASVGRWGKKKEKEESKPDLPIGFLFLHKYTSDTTAHLRRTRISLQLAKPFQGKGYGTEALRWALAWAFKWANLHRVEIAAASYNERAIKLYQTLGFTLEGRQREAVFMNGEWHDIISFGMLQREWKNLLVQRRRGT</sequence>
<keyword evidence="2" id="KW-0012">Acyltransferase</keyword>
<dbReference type="SUPFAM" id="SSF55729">
    <property type="entry name" value="Acyl-CoA N-acyltransferases (Nat)"/>
    <property type="match status" value="1"/>
</dbReference>
<keyword evidence="1" id="KW-0808">Transferase</keyword>
<dbReference type="CDD" id="cd04301">
    <property type="entry name" value="NAT_SF"/>
    <property type="match status" value="1"/>
</dbReference>
<evidence type="ECO:0000313" key="6">
    <source>
        <dbReference type="Proteomes" id="UP001392437"/>
    </source>
</evidence>
<organism evidence="5 6">
    <name type="scientific">Apiospora kogelbergensis</name>
    <dbReference type="NCBI Taxonomy" id="1337665"/>
    <lineage>
        <taxon>Eukaryota</taxon>
        <taxon>Fungi</taxon>
        <taxon>Dikarya</taxon>
        <taxon>Ascomycota</taxon>
        <taxon>Pezizomycotina</taxon>
        <taxon>Sordariomycetes</taxon>
        <taxon>Xylariomycetidae</taxon>
        <taxon>Amphisphaeriales</taxon>
        <taxon>Apiosporaceae</taxon>
        <taxon>Apiospora</taxon>
    </lineage>
</organism>
<comment type="similarity">
    <text evidence="3">Belongs to the acetyltransferase family. RimJ subfamily.</text>
</comment>
<reference evidence="5 6" key="1">
    <citation type="submission" date="2023-01" db="EMBL/GenBank/DDBJ databases">
        <title>Analysis of 21 Apiospora genomes using comparative genomics revels a genus with tremendous synthesis potential of carbohydrate active enzymes and secondary metabolites.</title>
        <authorList>
            <person name="Sorensen T."/>
        </authorList>
    </citation>
    <scope>NUCLEOTIDE SEQUENCE [LARGE SCALE GENOMIC DNA]</scope>
    <source>
        <strain evidence="5 6">CBS 117206</strain>
    </source>
</reference>
<dbReference type="PANTHER" id="PTHR43792">
    <property type="entry name" value="GNAT FAMILY, PUTATIVE (AFU_ORTHOLOGUE AFUA_3G00765)-RELATED-RELATED"/>
    <property type="match status" value="1"/>
</dbReference>
<accession>A0AAW0RBR7</accession>
<dbReference type="AlphaFoldDB" id="A0AAW0RBR7"/>
<name>A0AAW0RBR7_9PEZI</name>
<dbReference type="InterPro" id="IPR051531">
    <property type="entry name" value="N-acetyltransferase"/>
</dbReference>
<proteinExistence type="inferred from homology"/>
<gene>
    <name evidence="5" type="ORF">PG999_000441</name>
</gene>
<dbReference type="GO" id="GO:0016747">
    <property type="term" value="F:acyltransferase activity, transferring groups other than amino-acyl groups"/>
    <property type="evidence" value="ECO:0007669"/>
    <property type="project" value="InterPro"/>
</dbReference>
<dbReference type="PROSITE" id="PS51186">
    <property type="entry name" value="GNAT"/>
    <property type="match status" value="1"/>
</dbReference>
<dbReference type="Pfam" id="PF13302">
    <property type="entry name" value="Acetyltransf_3"/>
    <property type="match status" value="1"/>
</dbReference>
<comment type="caution">
    <text evidence="5">The sequence shown here is derived from an EMBL/GenBank/DDBJ whole genome shotgun (WGS) entry which is preliminary data.</text>
</comment>
<evidence type="ECO:0000259" key="4">
    <source>
        <dbReference type="PROSITE" id="PS51186"/>
    </source>
</evidence>
<keyword evidence="6" id="KW-1185">Reference proteome</keyword>
<dbReference type="Proteomes" id="UP001392437">
    <property type="component" value="Unassembled WGS sequence"/>
</dbReference>
<dbReference type="EMBL" id="JAQQWP010000001">
    <property type="protein sequence ID" value="KAK8132268.1"/>
    <property type="molecule type" value="Genomic_DNA"/>
</dbReference>
<evidence type="ECO:0000256" key="2">
    <source>
        <dbReference type="ARBA" id="ARBA00023315"/>
    </source>
</evidence>
<evidence type="ECO:0000256" key="3">
    <source>
        <dbReference type="ARBA" id="ARBA00038502"/>
    </source>
</evidence>
<evidence type="ECO:0000256" key="1">
    <source>
        <dbReference type="ARBA" id="ARBA00022679"/>
    </source>
</evidence>
<evidence type="ECO:0000313" key="5">
    <source>
        <dbReference type="EMBL" id="KAK8132268.1"/>
    </source>
</evidence>
<dbReference type="InterPro" id="IPR000182">
    <property type="entry name" value="GNAT_dom"/>
</dbReference>
<dbReference type="InterPro" id="IPR016181">
    <property type="entry name" value="Acyl_CoA_acyltransferase"/>
</dbReference>
<protein>
    <recommendedName>
        <fullName evidence="4">N-acetyltransferase domain-containing protein</fullName>
    </recommendedName>
</protein>
<feature type="domain" description="N-acetyltransferase" evidence="4">
    <location>
        <begin position="107"/>
        <end position="212"/>
    </location>
</feature>
<dbReference type="Gene3D" id="3.40.630.30">
    <property type="match status" value="1"/>
</dbReference>